<gene>
    <name evidence="1" type="ORF">CCMSSC00406_0007245</name>
</gene>
<keyword evidence="2" id="KW-1185">Reference proteome</keyword>
<proteinExistence type="predicted"/>
<accession>A0ACB7IJP5</accession>
<name>A0ACB7IJP5_PLECO</name>
<organism evidence="1 2">
    <name type="scientific">Pleurotus cornucopiae</name>
    <name type="common">Cornucopia mushroom</name>
    <dbReference type="NCBI Taxonomy" id="5321"/>
    <lineage>
        <taxon>Eukaryota</taxon>
        <taxon>Fungi</taxon>
        <taxon>Dikarya</taxon>
        <taxon>Basidiomycota</taxon>
        <taxon>Agaricomycotina</taxon>
        <taxon>Agaricomycetes</taxon>
        <taxon>Agaricomycetidae</taxon>
        <taxon>Agaricales</taxon>
        <taxon>Pleurotineae</taxon>
        <taxon>Pleurotaceae</taxon>
        <taxon>Pleurotus</taxon>
    </lineage>
</organism>
<protein>
    <submittedName>
        <fullName evidence="1">Uncharacterized protein</fullName>
    </submittedName>
</protein>
<reference evidence="1 2" key="1">
    <citation type="journal article" date="2021" name="Appl. Environ. Microbiol.">
        <title>Genetic linkage and physical mapping for an oyster mushroom Pleurotus cornucopiae and QTL analysis for the trait cap color.</title>
        <authorList>
            <person name="Zhang Y."/>
            <person name="Gao W."/>
            <person name="Sonnenberg A."/>
            <person name="Chen Q."/>
            <person name="Zhang J."/>
            <person name="Huang C."/>
        </authorList>
    </citation>
    <scope>NUCLEOTIDE SEQUENCE [LARGE SCALE GENOMIC DNA]</scope>
    <source>
        <strain evidence="1">CCMSSC00406</strain>
    </source>
</reference>
<dbReference type="EMBL" id="WQMT02000010">
    <property type="protein sequence ID" value="KAG9218384.1"/>
    <property type="molecule type" value="Genomic_DNA"/>
</dbReference>
<comment type="caution">
    <text evidence="1">The sequence shown here is derived from an EMBL/GenBank/DDBJ whole genome shotgun (WGS) entry which is preliminary data.</text>
</comment>
<dbReference type="Proteomes" id="UP000824881">
    <property type="component" value="Unassembled WGS sequence"/>
</dbReference>
<sequence>MGRGRPRLYKTPEDKAAANRAKSMRSYHKRKYAINTSRRRRYHADTSKAKPLDGAHPDAAALPNADPVDTPGWLRLVTHSQTKFHALTKGSTRRFIDSLYNQYTTNNHRLNTFSDALIELRALDQTMQRCEQSLLQLVGVSKEFRITEKLGKAVREGLNCVDEVEFYASIGKGELLDAYENHEMMYQKLDY</sequence>
<evidence type="ECO:0000313" key="1">
    <source>
        <dbReference type="EMBL" id="KAG9218384.1"/>
    </source>
</evidence>
<evidence type="ECO:0000313" key="2">
    <source>
        <dbReference type="Proteomes" id="UP000824881"/>
    </source>
</evidence>